<dbReference type="KEGG" id="rdp:RD2015_434"/>
<dbReference type="NCBIfam" id="TIGR00254">
    <property type="entry name" value="GGDEF"/>
    <property type="match status" value="1"/>
</dbReference>
<dbReference type="PATRIC" id="fig|76731.3.peg.445"/>
<dbReference type="RefSeq" id="WP_147307126.1">
    <property type="nucleotide sequence ID" value="NZ_CP013729.1"/>
</dbReference>
<dbReference type="Proteomes" id="UP000060699">
    <property type="component" value="Chromosome"/>
</dbReference>
<dbReference type="CDD" id="cd01949">
    <property type="entry name" value="GGDEF"/>
    <property type="match status" value="1"/>
</dbReference>
<reference evidence="3 4" key="1">
    <citation type="submission" date="2015-12" db="EMBL/GenBank/DDBJ databases">
        <title>Complete genome of Roseateles depolymerans KCTC 42856.</title>
        <authorList>
            <person name="Kim K.M."/>
        </authorList>
    </citation>
    <scope>NUCLEOTIDE SEQUENCE [LARGE SCALE GENOMIC DNA]</scope>
    <source>
        <strain evidence="3 4">KCTC 42856</strain>
    </source>
</reference>
<dbReference type="Gene3D" id="3.30.450.40">
    <property type="match status" value="1"/>
</dbReference>
<dbReference type="SMART" id="SM00267">
    <property type="entry name" value="GGDEF"/>
    <property type="match status" value="1"/>
</dbReference>
<dbReference type="InterPro" id="IPR043128">
    <property type="entry name" value="Rev_trsase/Diguanyl_cyclase"/>
</dbReference>
<dbReference type="OrthoDB" id="5571399at2"/>
<name>A0A0U3M9G9_9BURK</name>
<dbReference type="InterPro" id="IPR000160">
    <property type="entry name" value="GGDEF_dom"/>
</dbReference>
<evidence type="ECO:0000256" key="1">
    <source>
        <dbReference type="ARBA" id="ARBA00012528"/>
    </source>
</evidence>
<protein>
    <recommendedName>
        <fullName evidence="1">diguanylate cyclase</fullName>
        <ecNumber evidence="1">2.7.7.65</ecNumber>
    </recommendedName>
</protein>
<dbReference type="InterPro" id="IPR029787">
    <property type="entry name" value="Nucleotide_cyclase"/>
</dbReference>
<comment type="catalytic activity">
    <reaction evidence="2">
        <text>2 GTP = 3',3'-c-di-GMP + 2 diphosphate</text>
        <dbReference type="Rhea" id="RHEA:24898"/>
        <dbReference type="ChEBI" id="CHEBI:33019"/>
        <dbReference type="ChEBI" id="CHEBI:37565"/>
        <dbReference type="ChEBI" id="CHEBI:58805"/>
        <dbReference type="EC" id="2.7.7.65"/>
    </reaction>
</comment>
<evidence type="ECO:0000313" key="4">
    <source>
        <dbReference type="Proteomes" id="UP000060699"/>
    </source>
</evidence>
<dbReference type="SUPFAM" id="SSF55781">
    <property type="entry name" value="GAF domain-like"/>
    <property type="match status" value="1"/>
</dbReference>
<dbReference type="EC" id="2.7.7.65" evidence="1"/>
<dbReference type="SMART" id="SM00065">
    <property type="entry name" value="GAF"/>
    <property type="match status" value="1"/>
</dbReference>
<dbReference type="Pfam" id="PF13185">
    <property type="entry name" value="GAF_2"/>
    <property type="match status" value="1"/>
</dbReference>
<dbReference type="AlphaFoldDB" id="A0A0U3M9G9"/>
<dbReference type="GO" id="GO:0052621">
    <property type="term" value="F:diguanylate cyclase activity"/>
    <property type="evidence" value="ECO:0007669"/>
    <property type="project" value="UniProtKB-EC"/>
</dbReference>
<dbReference type="EMBL" id="CP013729">
    <property type="protein sequence ID" value="ALV04937.1"/>
    <property type="molecule type" value="Genomic_DNA"/>
</dbReference>
<dbReference type="Gene3D" id="3.30.70.270">
    <property type="match status" value="1"/>
</dbReference>
<dbReference type="Pfam" id="PF00990">
    <property type="entry name" value="GGDEF"/>
    <property type="match status" value="1"/>
</dbReference>
<evidence type="ECO:0000256" key="2">
    <source>
        <dbReference type="ARBA" id="ARBA00034247"/>
    </source>
</evidence>
<evidence type="ECO:0000313" key="3">
    <source>
        <dbReference type="EMBL" id="ALV04937.1"/>
    </source>
</evidence>
<sequence length="345" mass="37092">MPPLRDTPDLLESLGLADGATLADLDMLTRAARMLTGASHAFVSFADDQYLWPASASRTPGECKPLHSAYCSALLASDERNLVSRNVLQDPRTQAVVRQPGDPRIVAYAGTLLRDEAGRKLGTLCVTDTVERDFDAEQLALLNGLGRQVMNLVSLRAAKRQLTTALAQMTTLARVDTLTGLLNRRAWQEEAETLRKLVLRQSGHVSVAALDLDHFKRINDSRGHAAGDAVLSALGKLLAKALRTTDRIGRIGGEEFAVIMPFTTPEAAAARLDALRQRIATHRIIDGDERLAVTVSCGVAGVDAQDAGIDAALRRADQALYDAKHAGRDRVRVAPVSARPLAVSG</sequence>
<dbReference type="InterPro" id="IPR029016">
    <property type="entry name" value="GAF-like_dom_sf"/>
</dbReference>
<dbReference type="SUPFAM" id="SSF55073">
    <property type="entry name" value="Nucleotide cyclase"/>
    <property type="match status" value="1"/>
</dbReference>
<dbReference type="FunFam" id="3.30.70.270:FF:000001">
    <property type="entry name" value="Diguanylate cyclase domain protein"/>
    <property type="match status" value="1"/>
</dbReference>
<dbReference type="InterPro" id="IPR003018">
    <property type="entry name" value="GAF"/>
</dbReference>
<dbReference type="STRING" id="76731.RD2015_434"/>
<accession>A0A0U3M9G9</accession>
<keyword evidence="4" id="KW-1185">Reference proteome</keyword>
<dbReference type="PANTHER" id="PTHR45138:SF9">
    <property type="entry name" value="DIGUANYLATE CYCLASE DGCM-RELATED"/>
    <property type="match status" value="1"/>
</dbReference>
<dbReference type="PROSITE" id="PS50887">
    <property type="entry name" value="GGDEF"/>
    <property type="match status" value="1"/>
</dbReference>
<dbReference type="PANTHER" id="PTHR45138">
    <property type="entry name" value="REGULATORY COMPONENTS OF SENSORY TRANSDUCTION SYSTEM"/>
    <property type="match status" value="1"/>
</dbReference>
<proteinExistence type="predicted"/>
<organism evidence="3 4">
    <name type="scientific">Roseateles depolymerans</name>
    <dbReference type="NCBI Taxonomy" id="76731"/>
    <lineage>
        <taxon>Bacteria</taxon>
        <taxon>Pseudomonadati</taxon>
        <taxon>Pseudomonadota</taxon>
        <taxon>Betaproteobacteria</taxon>
        <taxon>Burkholderiales</taxon>
        <taxon>Sphaerotilaceae</taxon>
        <taxon>Roseateles</taxon>
    </lineage>
</organism>
<gene>
    <name evidence="3" type="ORF">RD2015_434</name>
</gene>
<dbReference type="InterPro" id="IPR050469">
    <property type="entry name" value="Diguanylate_Cyclase"/>
</dbReference>